<dbReference type="RefSeq" id="WP_110521616.1">
    <property type="nucleotide sequence ID" value="NZ_PDOF01000004.1"/>
</dbReference>
<keyword evidence="6" id="KW-0067">ATP-binding</keyword>
<dbReference type="PANTHER" id="PTHR43394:SF1">
    <property type="entry name" value="ATP-BINDING CASSETTE SUB-FAMILY B MEMBER 10, MITOCHONDRIAL"/>
    <property type="match status" value="1"/>
</dbReference>
<evidence type="ECO:0000259" key="10">
    <source>
        <dbReference type="PROSITE" id="PS50893"/>
    </source>
</evidence>
<keyword evidence="4 9" id="KW-0812">Transmembrane</keyword>
<gene>
    <name evidence="12" type="ORF">CR205_18320</name>
</gene>
<feature type="transmembrane region" description="Helical" evidence="9">
    <location>
        <begin position="71"/>
        <end position="97"/>
    </location>
</feature>
<feature type="transmembrane region" description="Helical" evidence="9">
    <location>
        <begin position="147"/>
        <end position="167"/>
    </location>
</feature>
<keyword evidence="13" id="KW-1185">Reference proteome</keyword>
<dbReference type="GO" id="GO:0015421">
    <property type="term" value="F:ABC-type oligopeptide transporter activity"/>
    <property type="evidence" value="ECO:0007669"/>
    <property type="project" value="TreeGrafter"/>
</dbReference>
<feature type="transmembrane region" description="Helical" evidence="9">
    <location>
        <begin position="279"/>
        <end position="300"/>
    </location>
</feature>
<evidence type="ECO:0000256" key="1">
    <source>
        <dbReference type="ARBA" id="ARBA00004651"/>
    </source>
</evidence>
<dbReference type="GO" id="GO:0005886">
    <property type="term" value="C:plasma membrane"/>
    <property type="evidence" value="ECO:0007669"/>
    <property type="project" value="UniProtKB-SubCell"/>
</dbReference>
<evidence type="ECO:0000313" key="12">
    <source>
        <dbReference type="EMBL" id="PYZ95490.1"/>
    </source>
</evidence>
<evidence type="ECO:0000256" key="8">
    <source>
        <dbReference type="ARBA" id="ARBA00023136"/>
    </source>
</evidence>
<dbReference type="EMBL" id="PDOF01000004">
    <property type="protein sequence ID" value="PYZ95490.1"/>
    <property type="molecule type" value="Genomic_DNA"/>
</dbReference>
<dbReference type="CDD" id="cd18551">
    <property type="entry name" value="ABC_6TM_LmrA_like"/>
    <property type="match status" value="1"/>
</dbReference>
<dbReference type="InterPro" id="IPR036640">
    <property type="entry name" value="ABC1_TM_sf"/>
</dbReference>
<evidence type="ECO:0000259" key="11">
    <source>
        <dbReference type="PROSITE" id="PS50929"/>
    </source>
</evidence>
<feature type="domain" description="ABC transporter" evidence="10">
    <location>
        <begin position="346"/>
        <end position="581"/>
    </location>
</feature>
<dbReference type="Gene3D" id="1.20.1560.10">
    <property type="entry name" value="ABC transporter type 1, transmembrane domain"/>
    <property type="match status" value="1"/>
</dbReference>
<proteinExistence type="predicted"/>
<evidence type="ECO:0000256" key="2">
    <source>
        <dbReference type="ARBA" id="ARBA00022448"/>
    </source>
</evidence>
<dbReference type="InterPro" id="IPR003439">
    <property type="entry name" value="ABC_transporter-like_ATP-bd"/>
</dbReference>
<evidence type="ECO:0000256" key="6">
    <source>
        <dbReference type="ARBA" id="ARBA00022840"/>
    </source>
</evidence>
<sequence length="588" mass="65284">MTLKNDTDRNDSDKVTFRAFWEMVKNTKPPKWIVFLAVLLSLIETGVGLVIPLFTQTVVDQLADAALDTSVIFLFIGLFVMQAVATGFSIYLLTYVGEHVVRELRIKLWKRMLRLPVAYYDANRTGETISRITNDTNIVKGLITRHLVTAVTGVISIVGAVAILLVLDWQMTLVMLSVVPVMLFIIIPLGRKMYRVSKSIQKEMASFTTVLTQVLSEIRLVKAYSAEERETASGNDRVNGLFRFGLKEARVFAVLNPLISLAMMGVLVFIIGYGGVRVAAGAISAGQLVAFILYLFMIIVPVSRFASFFAEVQKAMGATERINTLYDMDEEQYDRERPSESGRGDLTARDVSFRYEKGEPVLKGVNFTVPAKRVTAIVGPSGSGKTTLFSLIERFYEPSEGEFTLGGIPVRSIHLRDWRQQIGYVSQESPLMAGSIRENITYGVNREVKDEELESAGRLANVHEFVSELPDAYDTEVGERGIKLSGGQRQRVAIARAILRNPSILMLDEATSSLDSESERKIQEALDNVMEGRTTIVIAHRLATVLGADQIVVMEKGRVTGMGTHSELLETNTLYRRLATQQFAAGNE</sequence>
<dbReference type="PROSITE" id="PS50929">
    <property type="entry name" value="ABC_TM1F"/>
    <property type="match status" value="1"/>
</dbReference>
<keyword evidence="3" id="KW-1003">Cell membrane</keyword>
<evidence type="ECO:0000313" key="13">
    <source>
        <dbReference type="Proteomes" id="UP000248066"/>
    </source>
</evidence>
<dbReference type="InterPro" id="IPR011527">
    <property type="entry name" value="ABC1_TM_dom"/>
</dbReference>
<evidence type="ECO:0000256" key="9">
    <source>
        <dbReference type="SAM" id="Phobius"/>
    </source>
</evidence>
<dbReference type="AlphaFoldDB" id="A0A2W0H5N6"/>
<comment type="subcellular location">
    <subcellularLocation>
        <location evidence="1">Cell membrane</location>
        <topology evidence="1">Multi-pass membrane protein</topology>
    </subcellularLocation>
</comment>
<accession>A0A2W0H5N6</accession>
<dbReference type="OrthoDB" id="9770415at2"/>
<dbReference type="SMART" id="SM00382">
    <property type="entry name" value="AAA"/>
    <property type="match status" value="1"/>
</dbReference>
<reference evidence="12 13" key="1">
    <citation type="submission" date="2017-10" db="EMBL/GenBank/DDBJ databases">
        <title>Bacillus sp. nov., a halophilic bacterium isolated from a Yangshapao Lake.</title>
        <authorList>
            <person name="Wang H."/>
        </authorList>
    </citation>
    <scope>NUCLEOTIDE SEQUENCE [LARGE SCALE GENOMIC DNA]</scope>
    <source>
        <strain evidence="12 13">YSP-3</strain>
    </source>
</reference>
<dbReference type="Gene3D" id="3.40.50.300">
    <property type="entry name" value="P-loop containing nucleotide triphosphate hydrolases"/>
    <property type="match status" value="1"/>
</dbReference>
<evidence type="ECO:0000256" key="7">
    <source>
        <dbReference type="ARBA" id="ARBA00022989"/>
    </source>
</evidence>
<dbReference type="Pfam" id="PF00005">
    <property type="entry name" value="ABC_tran"/>
    <property type="match status" value="1"/>
</dbReference>
<name>A0A2W0H5N6_9BACI</name>
<dbReference type="SUPFAM" id="SSF90123">
    <property type="entry name" value="ABC transporter transmembrane region"/>
    <property type="match status" value="1"/>
</dbReference>
<feature type="transmembrane region" description="Helical" evidence="9">
    <location>
        <begin position="173"/>
        <end position="190"/>
    </location>
</feature>
<keyword evidence="8 9" id="KW-0472">Membrane</keyword>
<dbReference type="InterPro" id="IPR003593">
    <property type="entry name" value="AAA+_ATPase"/>
</dbReference>
<feature type="transmembrane region" description="Helical" evidence="9">
    <location>
        <begin position="32"/>
        <end position="51"/>
    </location>
</feature>
<dbReference type="PANTHER" id="PTHR43394">
    <property type="entry name" value="ATP-DEPENDENT PERMEASE MDL1, MITOCHONDRIAL"/>
    <property type="match status" value="1"/>
</dbReference>
<dbReference type="GO" id="GO:0016887">
    <property type="term" value="F:ATP hydrolysis activity"/>
    <property type="evidence" value="ECO:0007669"/>
    <property type="project" value="InterPro"/>
</dbReference>
<dbReference type="GO" id="GO:0005524">
    <property type="term" value="F:ATP binding"/>
    <property type="evidence" value="ECO:0007669"/>
    <property type="project" value="UniProtKB-KW"/>
</dbReference>
<keyword evidence="5" id="KW-0547">Nucleotide-binding</keyword>
<keyword evidence="2" id="KW-0813">Transport</keyword>
<dbReference type="Proteomes" id="UP000248066">
    <property type="component" value="Unassembled WGS sequence"/>
</dbReference>
<dbReference type="SUPFAM" id="SSF52540">
    <property type="entry name" value="P-loop containing nucleoside triphosphate hydrolases"/>
    <property type="match status" value="1"/>
</dbReference>
<keyword evidence="7 9" id="KW-1133">Transmembrane helix</keyword>
<dbReference type="InterPro" id="IPR027417">
    <property type="entry name" value="P-loop_NTPase"/>
</dbReference>
<comment type="caution">
    <text evidence="12">The sequence shown here is derived from an EMBL/GenBank/DDBJ whole genome shotgun (WGS) entry which is preliminary data.</text>
</comment>
<dbReference type="FunFam" id="1.20.1560.10:FF:000011">
    <property type="entry name" value="Multidrug ABC transporter ATP-binding protein"/>
    <property type="match status" value="1"/>
</dbReference>
<dbReference type="FunFam" id="3.40.50.300:FF:000221">
    <property type="entry name" value="Multidrug ABC transporter ATP-binding protein"/>
    <property type="match status" value="1"/>
</dbReference>
<feature type="domain" description="ABC transmembrane type-1" evidence="11">
    <location>
        <begin position="35"/>
        <end position="314"/>
    </location>
</feature>
<evidence type="ECO:0000256" key="5">
    <source>
        <dbReference type="ARBA" id="ARBA00022741"/>
    </source>
</evidence>
<feature type="transmembrane region" description="Helical" evidence="9">
    <location>
        <begin position="251"/>
        <end position="273"/>
    </location>
</feature>
<dbReference type="PROSITE" id="PS00211">
    <property type="entry name" value="ABC_TRANSPORTER_1"/>
    <property type="match status" value="1"/>
</dbReference>
<evidence type="ECO:0000256" key="4">
    <source>
        <dbReference type="ARBA" id="ARBA00022692"/>
    </source>
</evidence>
<dbReference type="PROSITE" id="PS50893">
    <property type="entry name" value="ABC_TRANSPORTER_2"/>
    <property type="match status" value="1"/>
</dbReference>
<evidence type="ECO:0000256" key="3">
    <source>
        <dbReference type="ARBA" id="ARBA00022475"/>
    </source>
</evidence>
<dbReference type="InterPro" id="IPR039421">
    <property type="entry name" value="Type_1_exporter"/>
</dbReference>
<dbReference type="InterPro" id="IPR017871">
    <property type="entry name" value="ABC_transporter-like_CS"/>
</dbReference>
<protein>
    <submittedName>
        <fullName evidence="12">Multidrug ABC transporter permease</fullName>
    </submittedName>
</protein>
<dbReference type="Pfam" id="PF00664">
    <property type="entry name" value="ABC_membrane"/>
    <property type="match status" value="1"/>
</dbReference>
<organism evidence="12 13">
    <name type="scientific">Alteribacter lacisalsi</name>
    <dbReference type="NCBI Taxonomy" id="2045244"/>
    <lineage>
        <taxon>Bacteria</taxon>
        <taxon>Bacillati</taxon>
        <taxon>Bacillota</taxon>
        <taxon>Bacilli</taxon>
        <taxon>Bacillales</taxon>
        <taxon>Bacillaceae</taxon>
        <taxon>Alteribacter</taxon>
    </lineage>
</organism>